<dbReference type="InterPro" id="IPR043136">
    <property type="entry name" value="B30.2/SPRY_sf"/>
</dbReference>
<dbReference type="SUPFAM" id="SSF49899">
    <property type="entry name" value="Concanavalin A-like lectins/glucanases"/>
    <property type="match status" value="1"/>
</dbReference>
<dbReference type="PROSITE" id="PS50188">
    <property type="entry name" value="B302_SPRY"/>
    <property type="match status" value="1"/>
</dbReference>
<protein>
    <recommendedName>
        <fullName evidence="2">B30.2/SPRY domain-containing protein</fullName>
    </recommendedName>
</protein>
<feature type="region of interest" description="Disordered" evidence="1">
    <location>
        <begin position="1"/>
        <end position="21"/>
    </location>
</feature>
<organism evidence="3 4">
    <name type="scientific">Brassica napus</name>
    <name type="common">Rape</name>
    <dbReference type="NCBI Taxonomy" id="3708"/>
    <lineage>
        <taxon>Eukaryota</taxon>
        <taxon>Viridiplantae</taxon>
        <taxon>Streptophyta</taxon>
        <taxon>Embryophyta</taxon>
        <taxon>Tracheophyta</taxon>
        <taxon>Spermatophyta</taxon>
        <taxon>Magnoliopsida</taxon>
        <taxon>eudicotyledons</taxon>
        <taxon>Gunneridae</taxon>
        <taxon>Pentapetalae</taxon>
        <taxon>rosids</taxon>
        <taxon>malvids</taxon>
        <taxon>Brassicales</taxon>
        <taxon>Brassicaceae</taxon>
        <taxon>Brassiceae</taxon>
        <taxon>Brassica</taxon>
    </lineage>
</organism>
<dbReference type="CDD" id="cd12885">
    <property type="entry name" value="SPRY_RanBP_like"/>
    <property type="match status" value="1"/>
</dbReference>
<feature type="region of interest" description="Disordered" evidence="1">
    <location>
        <begin position="261"/>
        <end position="294"/>
    </location>
</feature>
<feature type="domain" description="B30.2/SPRY" evidence="2">
    <location>
        <begin position="4"/>
        <end position="201"/>
    </location>
</feature>
<feature type="compositionally biased region" description="Basic and acidic residues" evidence="1">
    <location>
        <begin position="273"/>
        <end position="288"/>
    </location>
</feature>
<reference evidence="3 4" key="1">
    <citation type="submission" date="2021-05" db="EMBL/GenBank/DDBJ databases">
        <title>Genome Assembly of Synthetic Allotetraploid Brassica napus Reveals Homoeologous Exchanges between Subgenomes.</title>
        <authorList>
            <person name="Davis J.T."/>
        </authorList>
    </citation>
    <scope>NUCLEOTIDE SEQUENCE [LARGE SCALE GENOMIC DNA]</scope>
    <source>
        <strain evidence="4">cv. Da-Ae</strain>
        <tissue evidence="3">Seedling</tissue>
    </source>
</reference>
<evidence type="ECO:0000313" key="3">
    <source>
        <dbReference type="EMBL" id="KAH0933408.1"/>
    </source>
</evidence>
<sequence length="311" mass="34356">MANYFSEVSGKRGTPEEEEARYPRAMDKINFEDPFTDLSDDHLTVKYTYGGSSSSMEGMVQPRVQAPINCIAYYFEILVTNAGSEGRIATGFSTASWIDSRGSSEFNKCYYHGDTGLIHCLQGKGLTVTAANKTTTSTYTTGDIVGCVFLFADIFHYLFDDSKNGSLVGTSPKVFKRVLYPTVALHSNNEEVTVNFEPQTFLFDLVVRSSISIYVSAYGYKTFIKGKLSVEIEKISISPSVILDLVKSYLAQYGYQNTLHALGGPDNTDSSDSENHSSDSDPDPDNHPPHPPSGLEVVLRQLRASSYFCRH</sequence>
<accession>A0ABQ8DVZ6</accession>
<dbReference type="InterPro" id="IPR044736">
    <property type="entry name" value="Gid1/RanBPM/SPLA_SPRY"/>
</dbReference>
<dbReference type="InterPro" id="IPR013320">
    <property type="entry name" value="ConA-like_dom_sf"/>
</dbReference>
<dbReference type="Gene3D" id="2.60.120.920">
    <property type="match status" value="1"/>
</dbReference>
<evidence type="ECO:0000256" key="1">
    <source>
        <dbReference type="SAM" id="MobiDB-lite"/>
    </source>
</evidence>
<keyword evidence="4" id="KW-1185">Reference proteome</keyword>
<dbReference type="EMBL" id="JAGKQM010000003">
    <property type="protein sequence ID" value="KAH0933408.1"/>
    <property type="molecule type" value="Genomic_DNA"/>
</dbReference>
<comment type="caution">
    <text evidence="3">The sequence shown here is derived from an EMBL/GenBank/DDBJ whole genome shotgun (WGS) entry which is preliminary data.</text>
</comment>
<dbReference type="InterPro" id="IPR001870">
    <property type="entry name" value="B30.2/SPRY"/>
</dbReference>
<gene>
    <name evidence="3" type="ORF">HID58_010525</name>
</gene>
<dbReference type="Proteomes" id="UP000824890">
    <property type="component" value="Unassembled WGS sequence"/>
</dbReference>
<proteinExistence type="predicted"/>
<feature type="compositionally biased region" description="Basic and acidic residues" evidence="1">
    <location>
        <begin position="9"/>
        <end position="21"/>
    </location>
</feature>
<name>A0ABQ8DVZ6_BRANA</name>
<evidence type="ECO:0000259" key="2">
    <source>
        <dbReference type="PROSITE" id="PS50188"/>
    </source>
</evidence>
<evidence type="ECO:0000313" key="4">
    <source>
        <dbReference type="Proteomes" id="UP000824890"/>
    </source>
</evidence>